<evidence type="ECO:0000313" key="12">
    <source>
        <dbReference type="EMBL" id="KRX04577.1"/>
    </source>
</evidence>
<dbReference type="PANTHER" id="PTHR22883:SF43">
    <property type="entry name" value="PALMITOYLTRANSFERASE APP"/>
    <property type="match status" value="1"/>
</dbReference>
<dbReference type="InterPro" id="IPR039859">
    <property type="entry name" value="PFA4/ZDH16/20/ERF2-like"/>
</dbReference>
<dbReference type="EC" id="2.3.1.225" evidence="10"/>
<evidence type="ECO:0000256" key="1">
    <source>
        <dbReference type="ARBA" id="ARBA00004127"/>
    </source>
</evidence>
<dbReference type="InterPro" id="IPR001594">
    <property type="entry name" value="Palmitoyltrfase_DHHC"/>
</dbReference>
<keyword evidence="13" id="KW-1185">Reference proteome</keyword>
<evidence type="ECO:0000256" key="7">
    <source>
        <dbReference type="ARBA" id="ARBA00023288"/>
    </source>
</evidence>
<feature type="transmembrane region" description="Helical" evidence="10">
    <location>
        <begin position="78"/>
        <end position="99"/>
    </location>
</feature>
<dbReference type="FunCoup" id="A0A0V0QQV1">
    <property type="interactions" value="20"/>
</dbReference>
<evidence type="ECO:0000256" key="10">
    <source>
        <dbReference type="RuleBase" id="RU079119"/>
    </source>
</evidence>
<evidence type="ECO:0000256" key="9">
    <source>
        <dbReference type="ARBA" id="ARBA00048048"/>
    </source>
</evidence>
<dbReference type="GO" id="GO:0019706">
    <property type="term" value="F:protein-cysteine S-palmitoyltransferase activity"/>
    <property type="evidence" value="ECO:0007669"/>
    <property type="project" value="UniProtKB-EC"/>
</dbReference>
<dbReference type="OrthoDB" id="9909019at2759"/>
<accession>A0A0V0QQV1</accession>
<comment type="catalytic activity">
    <reaction evidence="9 10">
        <text>L-cysteinyl-[protein] + hexadecanoyl-CoA = S-hexadecanoyl-L-cysteinyl-[protein] + CoA</text>
        <dbReference type="Rhea" id="RHEA:36683"/>
        <dbReference type="Rhea" id="RHEA-COMP:10131"/>
        <dbReference type="Rhea" id="RHEA-COMP:11032"/>
        <dbReference type="ChEBI" id="CHEBI:29950"/>
        <dbReference type="ChEBI" id="CHEBI:57287"/>
        <dbReference type="ChEBI" id="CHEBI:57379"/>
        <dbReference type="ChEBI" id="CHEBI:74151"/>
        <dbReference type="EC" id="2.3.1.225"/>
    </reaction>
</comment>
<dbReference type="OMA" id="NGMSEHI"/>
<organism evidence="12 13">
    <name type="scientific">Pseudocohnilembus persalinus</name>
    <name type="common">Ciliate</name>
    <dbReference type="NCBI Taxonomy" id="266149"/>
    <lineage>
        <taxon>Eukaryota</taxon>
        <taxon>Sar</taxon>
        <taxon>Alveolata</taxon>
        <taxon>Ciliophora</taxon>
        <taxon>Intramacronucleata</taxon>
        <taxon>Oligohymenophorea</taxon>
        <taxon>Scuticociliatia</taxon>
        <taxon>Philasterida</taxon>
        <taxon>Pseudocohnilembidae</taxon>
        <taxon>Pseudocohnilembus</taxon>
    </lineage>
</organism>
<feature type="transmembrane region" description="Helical" evidence="10">
    <location>
        <begin position="343"/>
        <end position="369"/>
    </location>
</feature>
<keyword evidence="3 10" id="KW-0812">Transmembrane</keyword>
<protein>
    <recommendedName>
        <fullName evidence="10">Palmitoyltransferase</fullName>
        <ecNumber evidence="10">2.3.1.225</ecNumber>
    </recommendedName>
</protein>
<dbReference type="PANTHER" id="PTHR22883">
    <property type="entry name" value="ZINC FINGER DHHC DOMAIN CONTAINING PROTEIN"/>
    <property type="match status" value="1"/>
</dbReference>
<gene>
    <name evidence="12" type="ORF">PPERSA_04392</name>
</gene>
<reference evidence="12 13" key="1">
    <citation type="journal article" date="2015" name="Sci. Rep.">
        <title>Genome of the facultative scuticociliatosis pathogen Pseudocohnilembus persalinus provides insight into its virulence through horizontal gene transfer.</title>
        <authorList>
            <person name="Xiong J."/>
            <person name="Wang G."/>
            <person name="Cheng J."/>
            <person name="Tian M."/>
            <person name="Pan X."/>
            <person name="Warren A."/>
            <person name="Jiang C."/>
            <person name="Yuan D."/>
            <person name="Miao W."/>
        </authorList>
    </citation>
    <scope>NUCLEOTIDE SEQUENCE [LARGE SCALE GENOMIC DNA]</scope>
    <source>
        <strain evidence="12">36N120E</strain>
    </source>
</reference>
<feature type="domain" description="Palmitoyltransferase DHHC" evidence="11">
    <location>
        <begin position="254"/>
        <end position="382"/>
    </location>
</feature>
<evidence type="ECO:0000313" key="13">
    <source>
        <dbReference type="Proteomes" id="UP000054937"/>
    </source>
</evidence>
<evidence type="ECO:0000256" key="8">
    <source>
        <dbReference type="ARBA" id="ARBA00023315"/>
    </source>
</evidence>
<dbReference type="Proteomes" id="UP000054937">
    <property type="component" value="Unassembled WGS sequence"/>
</dbReference>
<dbReference type="PROSITE" id="PS50216">
    <property type="entry name" value="DHHC"/>
    <property type="match status" value="1"/>
</dbReference>
<keyword evidence="2 10" id="KW-0808">Transferase</keyword>
<keyword evidence="6" id="KW-0564">Palmitate</keyword>
<dbReference type="InParanoid" id="A0A0V0QQV1"/>
<evidence type="ECO:0000256" key="2">
    <source>
        <dbReference type="ARBA" id="ARBA00022679"/>
    </source>
</evidence>
<feature type="transmembrane region" description="Helical" evidence="10">
    <location>
        <begin position="301"/>
        <end position="323"/>
    </location>
</feature>
<dbReference type="EMBL" id="LDAU01000114">
    <property type="protein sequence ID" value="KRX04577.1"/>
    <property type="molecule type" value="Genomic_DNA"/>
</dbReference>
<evidence type="ECO:0000256" key="4">
    <source>
        <dbReference type="ARBA" id="ARBA00022989"/>
    </source>
</evidence>
<comment type="subcellular location">
    <subcellularLocation>
        <location evidence="1">Endomembrane system</location>
        <topology evidence="1">Multi-pass membrane protein</topology>
    </subcellularLocation>
</comment>
<keyword evidence="8 10" id="KW-0012">Acyltransferase</keyword>
<keyword evidence="7" id="KW-0449">Lipoprotein</keyword>
<evidence type="ECO:0000256" key="5">
    <source>
        <dbReference type="ARBA" id="ARBA00023136"/>
    </source>
</evidence>
<sequence length="425" mass="49125">MESVKIQKYEKFEETRQTVRLYEAWPGNQRFFCKGKFMAGPGGGEIFANLYTWVGIIGVTIPYMLVIGNGIWERYGPLVPIVNILSFTLSLIFLLLTQFTDPGIIPRKQVFELDGELPEQLQGQKLQNQNVQVYQQNNNNENYNSVQTIEKKEQNILQVDDKQQQKIELQEKLLQQSQDDNNNNLKTEISQNIDSNQEQIISNNNIHQNENNNNTQQQQSLEQKQQQVNINIQQFTKFNNKRNPENYNLNRLENGSTYCLTCQIQRPSRAAHCSYCNSCIEVHDHHCPFVNNCVGKRNYRYFIGFVSSLSISSFGYTLGGALYVFSQTNGDDNENNTEDKTSFFIVLIAIIGIMLCTVLLGFLGFHIYLRIKGKTTREQLKNRQVISGNNINWIKLDPTLFNPQQNITPQQANMLYNLRMTEEPF</sequence>
<comment type="caution">
    <text evidence="12">The sequence shown here is derived from an EMBL/GenBank/DDBJ whole genome shotgun (WGS) entry which is preliminary data.</text>
</comment>
<comment type="domain">
    <text evidence="10">The DHHC domain is required for palmitoyltransferase activity.</text>
</comment>
<keyword evidence="5 10" id="KW-0472">Membrane</keyword>
<dbReference type="GO" id="GO:0005783">
    <property type="term" value="C:endoplasmic reticulum"/>
    <property type="evidence" value="ECO:0007669"/>
    <property type="project" value="TreeGrafter"/>
</dbReference>
<keyword evidence="4 10" id="KW-1133">Transmembrane helix</keyword>
<name>A0A0V0QQV1_PSEPJ</name>
<dbReference type="GO" id="GO:0005794">
    <property type="term" value="C:Golgi apparatus"/>
    <property type="evidence" value="ECO:0007669"/>
    <property type="project" value="TreeGrafter"/>
</dbReference>
<proteinExistence type="inferred from homology"/>
<evidence type="ECO:0000256" key="6">
    <source>
        <dbReference type="ARBA" id="ARBA00023139"/>
    </source>
</evidence>
<dbReference type="AlphaFoldDB" id="A0A0V0QQV1"/>
<dbReference type="GO" id="GO:0006612">
    <property type="term" value="P:protein targeting to membrane"/>
    <property type="evidence" value="ECO:0007669"/>
    <property type="project" value="TreeGrafter"/>
</dbReference>
<evidence type="ECO:0000256" key="3">
    <source>
        <dbReference type="ARBA" id="ARBA00022692"/>
    </source>
</evidence>
<evidence type="ECO:0000259" key="11">
    <source>
        <dbReference type="Pfam" id="PF01529"/>
    </source>
</evidence>
<dbReference type="Pfam" id="PF01529">
    <property type="entry name" value="DHHC"/>
    <property type="match status" value="1"/>
</dbReference>
<comment type="similarity">
    <text evidence="10">Belongs to the DHHC palmitoyltransferase family.</text>
</comment>
<feature type="transmembrane region" description="Helical" evidence="10">
    <location>
        <begin position="50"/>
        <end position="72"/>
    </location>
</feature>